<protein>
    <submittedName>
        <fullName evidence="1">Uncharacterized protein</fullName>
    </submittedName>
</protein>
<evidence type="ECO:0000313" key="1">
    <source>
        <dbReference type="EMBL" id="GID11423.1"/>
    </source>
</evidence>
<dbReference type="EMBL" id="BOMB01000012">
    <property type="protein sequence ID" value="GID11423.1"/>
    <property type="molecule type" value="Genomic_DNA"/>
</dbReference>
<dbReference type="AlphaFoldDB" id="A0A8J3IZG0"/>
<organism evidence="1 2">
    <name type="scientific">Actinocatenispora rupis</name>
    <dbReference type="NCBI Taxonomy" id="519421"/>
    <lineage>
        <taxon>Bacteria</taxon>
        <taxon>Bacillati</taxon>
        <taxon>Actinomycetota</taxon>
        <taxon>Actinomycetes</taxon>
        <taxon>Micromonosporales</taxon>
        <taxon>Micromonosporaceae</taxon>
        <taxon>Actinocatenispora</taxon>
    </lineage>
</organism>
<dbReference type="Proteomes" id="UP000612808">
    <property type="component" value="Unassembled WGS sequence"/>
</dbReference>
<gene>
    <name evidence="1" type="ORF">Aru02nite_23120</name>
</gene>
<keyword evidence="2" id="KW-1185">Reference proteome</keyword>
<dbReference type="RefSeq" id="WP_203657415.1">
    <property type="nucleotide sequence ID" value="NZ_BAAAZM010000006.1"/>
</dbReference>
<evidence type="ECO:0000313" key="2">
    <source>
        <dbReference type="Proteomes" id="UP000612808"/>
    </source>
</evidence>
<accession>A0A8J3IZG0</accession>
<comment type="caution">
    <text evidence="1">The sequence shown here is derived from an EMBL/GenBank/DDBJ whole genome shotgun (WGS) entry which is preliminary data.</text>
</comment>
<sequence>MVRTTRGRPPTLGVDVGGVLVQRADTSEDTSFFGTQPLRTAAVDGVFEALAELTAGPFAGRVHVVSKCGPKVAANTVAWLHHHGFFARTGIAAEHVHVVRARADKAPVCARLGVTHFVDDRLDVLADLTTVDHRYLFTGGCDDEPVDVPDWATVVADWPGAVAAIRADV</sequence>
<reference evidence="1" key="1">
    <citation type="submission" date="2021-01" db="EMBL/GenBank/DDBJ databases">
        <title>Whole genome shotgun sequence of Actinocatenispora rupis NBRC 107355.</title>
        <authorList>
            <person name="Komaki H."/>
            <person name="Tamura T."/>
        </authorList>
    </citation>
    <scope>NUCLEOTIDE SEQUENCE</scope>
    <source>
        <strain evidence="1">NBRC 107355</strain>
    </source>
</reference>
<name>A0A8J3IZG0_9ACTN</name>
<proteinExistence type="predicted"/>